<evidence type="ECO:0000313" key="6">
    <source>
        <dbReference type="EMBL" id="GAA1124568.1"/>
    </source>
</evidence>
<gene>
    <name evidence="6" type="ORF">GCM10009663_74360</name>
</gene>
<dbReference type="InterPro" id="IPR012301">
    <property type="entry name" value="Malic_N_dom"/>
</dbReference>
<sequence length="396" mass="40602">MTDLAPPVDPIVPFLEPVFDLHRGGKLETRSTVPLRGADDLSLAYTPGVARVCTAIAEHPELAHEFTWAANTVAVVSDGTAVLGLGDIGPAAALPVMEGKALLFKEFAGVDAVPICLGTTDTEALIATVRHLAPSFGGINLEDISAPRCFEIEERLRAELDIPVFHDDQHGTAVVALAALRNAARVTGRPLSEMRAVVAGAGASGVAVSRILLAAGIGDIAVGDSKGLLHPGRTDLNPVKAALAADSNRAGHRGSIEGALRGADVFIGLSGATVAESAVAAMAPDAVVFALSNPTPEIEPSVARRYAAVVATGRSDHPNQINNVLAFPGIFRGALDVRARTVTEGMKLAAAAAIAEVVADELSADRIVPSPFDPRVAPAVASAVAAEARSAGVARR</sequence>
<reference evidence="6 7" key="1">
    <citation type="journal article" date="2019" name="Int. J. Syst. Evol. Microbiol.">
        <title>The Global Catalogue of Microorganisms (GCM) 10K type strain sequencing project: providing services to taxonomists for standard genome sequencing and annotation.</title>
        <authorList>
            <consortium name="The Broad Institute Genomics Platform"/>
            <consortium name="The Broad Institute Genome Sequencing Center for Infectious Disease"/>
            <person name="Wu L."/>
            <person name="Ma J."/>
        </authorList>
    </citation>
    <scope>NUCLEOTIDE SEQUENCE [LARGE SCALE GENOMIC DNA]</scope>
    <source>
        <strain evidence="6 7">JCM 13002</strain>
    </source>
</reference>
<evidence type="ECO:0000259" key="4">
    <source>
        <dbReference type="SMART" id="SM00919"/>
    </source>
</evidence>
<dbReference type="Gene3D" id="3.40.50.720">
    <property type="entry name" value="NAD(P)-binding Rossmann-like Domain"/>
    <property type="match status" value="1"/>
</dbReference>
<dbReference type="Proteomes" id="UP001499987">
    <property type="component" value="Unassembled WGS sequence"/>
</dbReference>
<keyword evidence="3" id="KW-0479">Metal-binding</keyword>
<proteinExistence type="inferred from homology"/>
<dbReference type="SUPFAM" id="SSF51735">
    <property type="entry name" value="NAD(P)-binding Rossmann-fold domains"/>
    <property type="match status" value="1"/>
</dbReference>
<keyword evidence="2" id="KW-0560">Oxidoreductase</keyword>
<evidence type="ECO:0000313" key="7">
    <source>
        <dbReference type="Proteomes" id="UP001499987"/>
    </source>
</evidence>
<dbReference type="RefSeq" id="WP_344628181.1">
    <property type="nucleotide sequence ID" value="NZ_BAAALD010000145.1"/>
</dbReference>
<evidence type="ECO:0000256" key="2">
    <source>
        <dbReference type="ARBA" id="ARBA00023002"/>
    </source>
</evidence>
<dbReference type="InterPro" id="IPR036291">
    <property type="entry name" value="NAD(P)-bd_dom_sf"/>
</dbReference>
<organism evidence="6 7">
    <name type="scientific">Kitasatospora arboriphila</name>
    <dbReference type="NCBI Taxonomy" id="258052"/>
    <lineage>
        <taxon>Bacteria</taxon>
        <taxon>Bacillati</taxon>
        <taxon>Actinomycetota</taxon>
        <taxon>Actinomycetes</taxon>
        <taxon>Kitasatosporales</taxon>
        <taxon>Streptomycetaceae</taxon>
        <taxon>Kitasatospora</taxon>
    </lineage>
</organism>
<feature type="domain" description="Malic enzyme N-terminal" evidence="5">
    <location>
        <begin position="24"/>
        <end position="157"/>
    </location>
</feature>
<dbReference type="SMART" id="SM00919">
    <property type="entry name" value="Malic_M"/>
    <property type="match status" value="1"/>
</dbReference>
<dbReference type="InterPro" id="IPR037062">
    <property type="entry name" value="Malic_N_dom_sf"/>
</dbReference>
<dbReference type="InterPro" id="IPR012302">
    <property type="entry name" value="Malic_NAD-bd"/>
</dbReference>
<comment type="similarity">
    <text evidence="1 3">Belongs to the malic enzymes family.</text>
</comment>
<dbReference type="InterPro" id="IPR051674">
    <property type="entry name" value="Malate_Decarboxylase"/>
</dbReference>
<dbReference type="Pfam" id="PF00390">
    <property type="entry name" value="malic"/>
    <property type="match status" value="1"/>
</dbReference>
<dbReference type="PIRSF" id="PIRSF000106">
    <property type="entry name" value="ME"/>
    <property type="match status" value="1"/>
</dbReference>
<dbReference type="PANTHER" id="PTHR43237:SF4">
    <property type="entry name" value="NADP-DEPENDENT MALIC ENZYME"/>
    <property type="match status" value="1"/>
</dbReference>
<dbReference type="SUPFAM" id="SSF53223">
    <property type="entry name" value="Aminoacid dehydrogenase-like, N-terminal domain"/>
    <property type="match status" value="1"/>
</dbReference>
<evidence type="ECO:0000259" key="5">
    <source>
        <dbReference type="SMART" id="SM01274"/>
    </source>
</evidence>
<dbReference type="Gene3D" id="3.40.50.10380">
    <property type="entry name" value="Malic enzyme, N-terminal domain"/>
    <property type="match status" value="1"/>
</dbReference>
<dbReference type="EMBL" id="BAAALD010000145">
    <property type="protein sequence ID" value="GAA1124568.1"/>
    <property type="molecule type" value="Genomic_DNA"/>
</dbReference>
<keyword evidence="7" id="KW-1185">Reference proteome</keyword>
<dbReference type="PANTHER" id="PTHR43237">
    <property type="entry name" value="NADP-DEPENDENT MALIC ENZYME"/>
    <property type="match status" value="1"/>
</dbReference>
<dbReference type="Pfam" id="PF03949">
    <property type="entry name" value="Malic_M"/>
    <property type="match status" value="1"/>
</dbReference>
<comment type="caution">
    <text evidence="6">The sequence shown here is derived from an EMBL/GenBank/DDBJ whole genome shotgun (WGS) entry which is preliminary data.</text>
</comment>
<dbReference type="InterPro" id="IPR046346">
    <property type="entry name" value="Aminoacid_DH-like_N_sf"/>
</dbReference>
<feature type="domain" description="Malic enzyme NAD-binding" evidence="4">
    <location>
        <begin position="169"/>
        <end position="389"/>
    </location>
</feature>
<accession>A0ABN1U751</accession>
<dbReference type="PRINTS" id="PR00072">
    <property type="entry name" value="MALOXRDTASE"/>
</dbReference>
<dbReference type="SMART" id="SM01274">
    <property type="entry name" value="malic"/>
    <property type="match status" value="1"/>
</dbReference>
<name>A0ABN1U751_9ACTN</name>
<evidence type="ECO:0000256" key="3">
    <source>
        <dbReference type="RuleBase" id="RU003427"/>
    </source>
</evidence>
<protein>
    <submittedName>
        <fullName evidence="6">NADP-dependent malic enzyme</fullName>
    </submittedName>
</protein>
<evidence type="ECO:0000256" key="1">
    <source>
        <dbReference type="ARBA" id="ARBA00008785"/>
    </source>
</evidence>
<dbReference type="InterPro" id="IPR001891">
    <property type="entry name" value="Malic_OxRdtase"/>
</dbReference>